<evidence type="ECO:0000313" key="3">
    <source>
        <dbReference type="Proteomes" id="UP000521943"/>
    </source>
</evidence>
<feature type="region of interest" description="Disordered" evidence="1">
    <location>
        <begin position="209"/>
        <end position="230"/>
    </location>
</feature>
<feature type="region of interest" description="Disordered" evidence="1">
    <location>
        <begin position="244"/>
        <end position="295"/>
    </location>
</feature>
<feature type="region of interest" description="Disordered" evidence="1">
    <location>
        <begin position="383"/>
        <end position="418"/>
    </location>
</feature>
<feature type="compositionally biased region" description="Basic and acidic residues" evidence="1">
    <location>
        <begin position="9"/>
        <end position="21"/>
    </location>
</feature>
<feature type="compositionally biased region" description="Basic and acidic residues" evidence="1">
    <location>
        <begin position="407"/>
        <end position="418"/>
    </location>
</feature>
<organism evidence="2 3">
    <name type="scientific">Ephemerocybe angulata</name>
    <dbReference type="NCBI Taxonomy" id="980116"/>
    <lineage>
        <taxon>Eukaryota</taxon>
        <taxon>Fungi</taxon>
        <taxon>Dikarya</taxon>
        <taxon>Basidiomycota</taxon>
        <taxon>Agaricomycotina</taxon>
        <taxon>Agaricomycetes</taxon>
        <taxon>Agaricomycetidae</taxon>
        <taxon>Agaricales</taxon>
        <taxon>Agaricineae</taxon>
        <taxon>Psathyrellaceae</taxon>
        <taxon>Ephemerocybe</taxon>
    </lineage>
</organism>
<dbReference type="Proteomes" id="UP000521943">
    <property type="component" value="Unassembled WGS sequence"/>
</dbReference>
<evidence type="ECO:0000256" key="1">
    <source>
        <dbReference type="SAM" id="MobiDB-lite"/>
    </source>
</evidence>
<name>A0A8H6IB21_9AGAR</name>
<reference evidence="2 3" key="1">
    <citation type="submission" date="2020-07" db="EMBL/GenBank/DDBJ databases">
        <title>Comparative genomics of pyrophilous fungi reveals a link between fire events and developmental genes.</title>
        <authorList>
            <consortium name="DOE Joint Genome Institute"/>
            <person name="Steindorff A.S."/>
            <person name="Carver A."/>
            <person name="Calhoun S."/>
            <person name="Stillman K."/>
            <person name="Liu H."/>
            <person name="Lipzen A."/>
            <person name="Pangilinan J."/>
            <person name="Labutti K."/>
            <person name="Bruns T.D."/>
            <person name="Grigoriev I.V."/>
        </authorList>
    </citation>
    <scope>NUCLEOTIDE SEQUENCE [LARGE SCALE GENOMIC DNA]</scope>
    <source>
        <strain evidence="2 3">CBS 144469</strain>
    </source>
</reference>
<comment type="caution">
    <text evidence="2">The sequence shown here is derived from an EMBL/GenBank/DDBJ whole genome shotgun (WGS) entry which is preliminary data.</text>
</comment>
<proteinExistence type="predicted"/>
<evidence type="ECO:0000313" key="2">
    <source>
        <dbReference type="EMBL" id="KAF6761022.1"/>
    </source>
</evidence>
<feature type="region of interest" description="Disordered" evidence="1">
    <location>
        <begin position="1"/>
        <end position="130"/>
    </location>
</feature>
<gene>
    <name evidence="2" type="ORF">DFP72DRAFT_843268</name>
</gene>
<feature type="compositionally biased region" description="Basic and acidic residues" evidence="1">
    <location>
        <begin position="45"/>
        <end position="61"/>
    </location>
</feature>
<feature type="compositionally biased region" description="Basic and acidic residues" evidence="1">
    <location>
        <begin position="94"/>
        <end position="119"/>
    </location>
</feature>
<protein>
    <submittedName>
        <fullName evidence="2">Uncharacterized protein</fullName>
    </submittedName>
</protein>
<accession>A0A8H6IB21</accession>
<feature type="compositionally biased region" description="Polar residues" evidence="1">
    <location>
        <begin position="383"/>
        <end position="404"/>
    </location>
</feature>
<sequence length="460" mass="51104">MSSDIAPAHVEEQKTQPDERGTQQSIDPGRLVEQTNRPIAQTDGRLNDWKNEHLRKNEHLSKPAPQQPRAGQGRSGELDEVAEGSPSDSQAAVGRDEGRIRDSKTLKRAKNEATADHNEMSSATSNTLAPHVVGVRVVRKGGRRWRKRWVVTWEGERARTKRVSREERRGEEGKAEEPDYRGWRRMPNRQKHVPYLPSFVYGRLYNTEEDRGRSKHEYGEAMSRPRNERDVLSPKTIVVTAKGRTKGDESPATGVGVRGGGEMASASASAPEPNTDRRGKLGEVSVGGGRERKVRREVETARLSARGRELGGTDAVSDWDGSNVFERAAAAYTMPGTLRRSRLGTRSVWGEMSSGGARRMEGVDEGFHDLVLRPVFGEVPMEQTSSAMSREQEEGTASPQTGWTMQGDKKGGIRKMGSDDMKECGRMTMVMFGSACHRSRRQAACISILFIPSNHHHHYA</sequence>
<dbReference type="EMBL" id="JACGCI010000011">
    <property type="protein sequence ID" value="KAF6761022.1"/>
    <property type="molecule type" value="Genomic_DNA"/>
</dbReference>
<dbReference type="AlphaFoldDB" id="A0A8H6IB21"/>
<keyword evidence="3" id="KW-1185">Reference proteome</keyword>